<feature type="transmembrane region" description="Helical" evidence="1">
    <location>
        <begin position="20"/>
        <end position="42"/>
    </location>
</feature>
<keyword evidence="1" id="KW-1133">Transmembrane helix</keyword>
<feature type="transmembrane region" description="Helical" evidence="1">
    <location>
        <begin position="54"/>
        <end position="74"/>
    </location>
</feature>
<keyword evidence="3" id="KW-1185">Reference proteome</keyword>
<sequence>MVIVLNVPLMILAIKKFDVLSLFLVTNLLCCCAAIPVALGLIRRANTFFTETGCVFGIATGVLTLTALGIGINWNPSDVAGSFAAGATWSWFTNGYDWRAFLTALVASTLGDVLWCAAASLLRARGIHGPGISGVLMRVPGMSHVTASQGWTRETQSKGWDDPAAHAVEGGEAAAAKDVEGAVAKAP</sequence>
<dbReference type="AlphaFoldDB" id="A0A0D2N523"/>
<feature type="transmembrane region" description="Helical" evidence="1">
    <location>
        <begin position="100"/>
        <end position="122"/>
    </location>
</feature>
<organism evidence="2 3">
    <name type="scientific">Monoraphidium neglectum</name>
    <dbReference type="NCBI Taxonomy" id="145388"/>
    <lineage>
        <taxon>Eukaryota</taxon>
        <taxon>Viridiplantae</taxon>
        <taxon>Chlorophyta</taxon>
        <taxon>core chlorophytes</taxon>
        <taxon>Chlorophyceae</taxon>
        <taxon>CS clade</taxon>
        <taxon>Sphaeropleales</taxon>
        <taxon>Selenastraceae</taxon>
        <taxon>Monoraphidium</taxon>
    </lineage>
</organism>
<dbReference type="RefSeq" id="XP_013900105.1">
    <property type="nucleotide sequence ID" value="XM_014044651.1"/>
</dbReference>
<keyword evidence="1" id="KW-0472">Membrane</keyword>
<gene>
    <name evidence="2" type="ORF">MNEG_6873</name>
</gene>
<dbReference type="GeneID" id="25739749"/>
<dbReference type="Proteomes" id="UP000054498">
    <property type="component" value="Unassembled WGS sequence"/>
</dbReference>
<proteinExistence type="predicted"/>
<accession>A0A0D2N523</accession>
<protein>
    <submittedName>
        <fullName evidence="2">Uncharacterized protein</fullName>
    </submittedName>
</protein>
<dbReference type="EMBL" id="KK101382">
    <property type="protein sequence ID" value="KIZ01086.1"/>
    <property type="molecule type" value="Genomic_DNA"/>
</dbReference>
<dbReference type="OrthoDB" id="6132759at2759"/>
<evidence type="ECO:0000313" key="3">
    <source>
        <dbReference type="Proteomes" id="UP000054498"/>
    </source>
</evidence>
<dbReference type="KEGG" id="mng:MNEG_6873"/>
<keyword evidence="1" id="KW-0812">Transmembrane</keyword>
<dbReference type="STRING" id="145388.A0A0D2N523"/>
<evidence type="ECO:0000313" key="2">
    <source>
        <dbReference type="EMBL" id="KIZ01086.1"/>
    </source>
</evidence>
<evidence type="ECO:0000256" key="1">
    <source>
        <dbReference type="SAM" id="Phobius"/>
    </source>
</evidence>
<name>A0A0D2N523_9CHLO</name>
<reference evidence="2 3" key="1">
    <citation type="journal article" date="2013" name="BMC Genomics">
        <title>Reconstruction of the lipid metabolism for the microalga Monoraphidium neglectum from its genome sequence reveals characteristics suitable for biofuel production.</title>
        <authorList>
            <person name="Bogen C."/>
            <person name="Al-Dilaimi A."/>
            <person name="Albersmeier A."/>
            <person name="Wichmann J."/>
            <person name="Grundmann M."/>
            <person name="Rupp O."/>
            <person name="Lauersen K.J."/>
            <person name="Blifernez-Klassen O."/>
            <person name="Kalinowski J."/>
            <person name="Goesmann A."/>
            <person name="Mussgnug J.H."/>
            <person name="Kruse O."/>
        </authorList>
    </citation>
    <scope>NUCLEOTIDE SEQUENCE [LARGE SCALE GENOMIC DNA]</scope>
    <source>
        <strain evidence="2 3">SAG 48.87</strain>
    </source>
</reference>